<dbReference type="PANTHER" id="PTHR22836">
    <property type="entry name" value="WD40 REPEAT PROTEIN"/>
    <property type="match status" value="1"/>
</dbReference>
<dbReference type="InterPro" id="IPR020472">
    <property type="entry name" value="WD40_PAC1"/>
</dbReference>
<evidence type="ECO:0000256" key="5">
    <source>
        <dbReference type="PROSITE-ProRule" id="PRU00221"/>
    </source>
</evidence>
<evidence type="ECO:0000256" key="3">
    <source>
        <dbReference type="ARBA" id="ARBA00025498"/>
    </source>
</evidence>
<dbReference type="PANTHER" id="PTHR22836:SF0">
    <property type="entry name" value="PRE-MRNA 3' END PROCESSING PROTEIN WDR33"/>
    <property type="match status" value="1"/>
</dbReference>
<comment type="caution">
    <text evidence="8">The sequence shown here is derived from an EMBL/GenBank/DDBJ whole genome shotgun (WGS) entry which is preliminary data.</text>
</comment>
<evidence type="ECO:0000256" key="4">
    <source>
        <dbReference type="ARBA" id="ARBA00026154"/>
    </source>
</evidence>
<keyword evidence="2" id="KW-0677">Repeat</keyword>
<dbReference type="InterPro" id="IPR015943">
    <property type="entry name" value="WD40/YVTN_repeat-like_dom_sf"/>
</dbReference>
<feature type="compositionally biased region" description="Polar residues" evidence="7">
    <location>
        <begin position="94"/>
        <end position="106"/>
    </location>
</feature>
<dbReference type="EMBL" id="CAKXYY010000002">
    <property type="protein sequence ID" value="CAH2350897.1"/>
    <property type="molecule type" value="Genomic_DNA"/>
</dbReference>
<dbReference type="GO" id="GO:0005847">
    <property type="term" value="C:mRNA cleavage and polyadenylation specificity factor complex"/>
    <property type="evidence" value="ECO:0007669"/>
    <property type="project" value="TreeGrafter"/>
</dbReference>
<feature type="region of interest" description="Disordered" evidence="7">
    <location>
        <begin position="1"/>
        <end position="117"/>
    </location>
</feature>
<evidence type="ECO:0000313" key="9">
    <source>
        <dbReference type="Proteomes" id="UP000837801"/>
    </source>
</evidence>
<comment type="subcellular location">
    <subcellularLocation>
        <location evidence="6">Nucleus</location>
    </subcellularLocation>
</comment>
<feature type="repeat" description="WD" evidence="5">
    <location>
        <begin position="263"/>
        <end position="304"/>
    </location>
</feature>
<comment type="function">
    <text evidence="3">Required for 3'-end cleavage and polyadenylation of pre-mRNAs. Also involved in chromosome segregation where it has a role in chromosome attachment to the mitotic spindle.</text>
</comment>
<protein>
    <recommendedName>
        <fullName evidence="4 6">Polyadenylation factor subunit 2</fullName>
    </recommendedName>
</protein>
<evidence type="ECO:0000313" key="8">
    <source>
        <dbReference type="EMBL" id="CAH2350897.1"/>
    </source>
</evidence>
<keyword evidence="6" id="KW-0539">Nucleus</keyword>
<dbReference type="SMART" id="SM00320">
    <property type="entry name" value="WD40"/>
    <property type="match status" value="7"/>
</dbReference>
<dbReference type="PROSITE" id="PS50082">
    <property type="entry name" value="WD_REPEATS_2"/>
    <property type="match status" value="4"/>
</dbReference>
<dbReference type="PRINTS" id="PR00320">
    <property type="entry name" value="GPROTEINBRPT"/>
</dbReference>
<feature type="compositionally biased region" description="Basic and acidic residues" evidence="7">
    <location>
        <begin position="107"/>
        <end position="117"/>
    </location>
</feature>
<dbReference type="SUPFAM" id="SSF50978">
    <property type="entry name" value="WD40 repeat-like"/>
    <property type="match status" value="1"/>
</dbReference>
<dbReference type="Gene3D" id="2.130.10.10">
    <property type="entry name" value="YVTN repeat-like/Quinoprotein amine dehydrogenase"/>
    <property type="match status" value="2"/>
</dbReference>
<dbReference type="InterPro" id="IPR045245">
    <property type="entry name" value="Pfs2-like"/>
</dbReference>
<feature type="compositionally biased region" description="Basic and acidic residues" evidence="7">
    <location>
        <begin position="41"/>
        <end position="67"/>
    </location>
</feature>
<gene>
    <name evidence="8" type="ORF">CLIB1423_02S07624</name>
</gene>
<feature type="repeat" description="WD" evidence="5">
    <location>
        <begin position="222"/>
        <end position="254"/>
    </location>
</feature>
<feature type="compositionally biased region" description="Gly residues" evidence="7">
    <location>
        <begin position="68"/>
        <end position="87"/>
    </location>
</feature>
<dbReference type="GO" id="GO:0031124">
    <property type="term" value="P:mRNA 3'-end processing"/>
    <property type="evidence" value="ECO:0007669"/>
    <property type="project" value="UniProtKB-UniRule"/>
</dbReference>
<keyword evidence="9" id="KW-1185">Reference proteome</keyword>
<evidence type="ECO:0000256" key="1">
    <source>
        <dbReference type="ARBA" id="ARBA00022574"/>
    </source>
</evidence>
<evidence type="ECO:0000256" key="6">
    <source>
        <dbReference type="RuleBase" id="RU369034"/>
    </source>
</evidence>
<name>A0A9P0VWY8_9ASCO</name>
<dbReference type="CDD" id="cd00200">
    <property type="entry name" value="WD40"/>
    <property type="match status" value="1"/>
</dbReference>
<dbReference type="Pfam" id="PF00400">
    <property type="entry name" value="WD40"/>
    <property type="match status" value="5"/>
</dbReference>
<accession>A0A9P0VWY8</accession>
<dbReference type="PROSITE" id="PS50294">
    <property type="entry name" value="WD_REPEATS_REGION"/>
    <property type="match status" value="4"/>
</dbReference>
<organism evidence="8 9">
    <name type="scientific">[Candida] railenensis</name>
    <dbReference type="NCBI Taxonomy" id="45579"/>
    <lineage>
        <taxon>Eukaryota</taxon>
        <taxon>Fungi</taxon>
        <taxon>Dikarya</taxon>
        <taxon>Ascomycota</taxon>
        <taxon>Saccharomycotina</taxon>
        <taxon>Pichiomycetes</taxon>
        <taxon>Debaryomycetaceae</taxon>
        <taxon>Kurtzmaniella</taxon>
    </lineage>
</organism>
<dbReference type="InterPro" id="IPR036322">
    <property type="entry name" value="WD40_repeat_dom_sf"/>
</dbReference>
<feature type="compositionally biased region" description="Gly residues" evidence="7">
    <location>
        <begin position="23"/>
        <end position="40"/>
    </location>
</feature>
<proteinExistence type="predicted"/>
<dbReference type="Proteomes" id="UP000837801">
    <property type="component" value="Unassembled WGS sequence"/>
</dbReference>
<feature type="compositionally biased region" description="Low complexity" evidence="7">
    <location>
        <begin position="1"/>
        <end position="20"/>
    </location>
</feature>
<dbReference type="OrthoDB" id="16717at2759"/>
<dbReference type="AlphaFoldDB" id="A0A9P0VWY8"/>
<feature type="repeat" description="WD" evidence="5">
    <location>
        <begin position="305"/>
        <end position="346"/>
    </location>
</feature>
<keyword evidence="6" id="KW-0507">mRNA processing</keyword>
<dbReference type="InterPro" id="IPR001680">
    <property type="entry name" value="WD40_rpt"/>
</dbReference>
<sequence>MSYNNNNSNSGGQSYNSSHHYNGRGGYSGGRGGYNGGGGYSRDRGGDRGGNRDRGGDRDNRGGDRDGNYGGDGNGHGNGHGGGGGDRNGNSSNQPYGQSLENQLASQERRTAHRRTVDHGNNMGRWYINRSIGLDDQAIGKIRPESSYLIDLLPSPAYANNHKHNMGIMDTQTKFVHLSSNKAKHSINTVKWTPEGRRLVVASHIGEFTVWNGMTFNFETIMQAHDSAILSLKYSHNDEWLLSGDQEGTIKYWQPNFNNVNILKGHTDGIRDIAFSPNDTKFLTCSDDSSIKIWNFNNGQEERTLSGHHWDVKTADWHPNLGLIVSGSKDNLIKLWDPRAPTCISTLHGFKHTITKARFQPNGTKRLLASVSRDRSCRIFDLRTMKDILVIRDHETDLSCVEWHPIHPSMLTTAAYDGSMNHYLLNSYISEGKSESNSNTSTSIEATHKIPYAHERAIHALEYHPLGHLLCSAGADRSARFWSRARPNDPMGFQDALYTNEKAGAWYYGVNNNINAVIEPTSQSKDSANNNHANQINGNAGFSVPGISGDFSIPGIGT</sequence>
<evidence type="ECO:0000256" key="2">
    <source>
        <dbReference type="ARBA" id="ARBA00022737"/>
    </source>
</evidence>
<reference evidence="8" key="1">
    <citation type="submission" date="2022-03" db="EMBL/GenBank/DDBJ databases">
        <authorList>
            <person name="Legras J.-L."/>
            <person name="Devillers H."/>
            <person name="Grondin C."/>
        </authorList>
    </citation>
    <scope>NUCLEOTIDE SEQUENCE</scope>
    <source>
        <strain evidence="8">CLIB 1423</strain>
    </source>
</reference>
<feature type="repeat" description="WD" evidence="5">
    <location>
        <begin position="451"/>
        <end position="483"/>
    </location>
</feature>
<keyword evidence="1 5" id="KW-0853">WD repeat</keyword>
<evidence type="ECO:0000256" key="7">
    <source>
        <dbReference type="SAM" id="MobiDB-lite"/>
    </source>
</evidence>